<reference evidence="2 3" key="1">
    <citation type="submission" date="2024-09" db="EMBL/GenBank/DDBJ databases">
        <authorList>
            <person name="Sun Q."/>
            <person name="Mori K."/>
        </authorList>
    </citation>
    <scope>NUCLEOTIDE SEQUENCE [LARGE SCALE GENOMIC DNA]</scope>
    <source>
        <strain evidence="2 3">KCTC 42086</strain>
    </source>
</reference>
<dbReference type="Gene3D" id="3.40.50.300">
    <property type="entry name" value="P-loop containing nucleotide triphosphate hydrolases"/>
    <property type="match status" value="1"/>
</dbReference>
<sequence>MNSFADMADMDRRHQESVGYRRDAGGPSAEGQASRFYSAADLEGRPVPQRQWLVHNMVPMKTVTLFGGDGGTGKSLLALQLAVSAATGRAWINEGVPKGRALFLSAEDDDDELHMRLADICRAMGLRLADLGSLTLRSLAGENALLAMEASNLDARLGLVKSALFDEIEARAAEEQPSLIVLDTLADMFPANENDRAAVRQFIGILRGLALRQKCAVILLSHPSLTGLTSGTGTSGSTAWNNSVRSRLYLERIVQDGYEADPDKRILSTKKANYGRVGAELSVTWQAGVFVRDAEPQGLDALAAGAKAERVFLSLLAEFTEQGRYVSATPSVTYAPALFAKHPKSEGCTKRSLASAMEALLSRGTIVIGQHGTGSKARSHIEKAGCNPPGNAECNEGATPRATPRQPPANGGATLSPNTPGVAPALGGGVHADPEAYESEMW</sequence>
<organism evidence="2 3">
    <name type="scientific">Paracoccus panacisoli</name>
    <dbReference type="NCBI Taxonomy" id="1510163"/>
    <lineage>
        <taxon>Bacteria</taxon>
        <taxon>Pseudomonadati</taxon>
        <taxon>Pseudomonadota</taxon>
        <taxon>Alphaproteobacteria</taxon>
        <taxon>Rhodobacterales</taxon>
        <taxon>Paracoccaceae</taxon>
        <taxon>Paracoccus</taxon>
    </lineage>
</organism>
<dbReference type="SUPFAM" id="SSF52540">
    <property type="entry name" value="P-loop containing nucleoside triphosphate hydrolases"/>
    <property type="match status" value="1"/>
</dbReference>
<dbReference type="Proteomes" id="UP001589920">
    <property type="component" value="Unassembled WGS sequence"/>
</dbReference>
<feature type="compositionally biased region" description="Basic and acidic residues" evidence="1">
    <location>
        <begin position="9"/>
        <end position="24"/>
    </location>
</feature>
<proteinExistence type="predicted"/>
<comment type="caution">
    <text evidence="2">The sequence shown here is derived from an EMBL/GenBank/DDBJ whole genome shotgun (WGS) entry which is preliminary data.</text>
</comment>
<dbReference type="Pfam" id="PF13481">
    <property type="entry name" value="AAA_25"/>
    <property type="match status" value="1"/>
</dbReference>
<evidence type="ECO:0000313" key="2">
    <source>
        <dbReference type="EMBL" id="MFC0812565.1"/>
    </source>
</evidence>
<gene>
    <name evidence="2" type="ORF">ACFHYO_10640</name>
</gene>
<feature type="region of interest" description="Disordered" evidence="1">
    <location>
        <begin position="1"/>
        <end position="32"/>
    </location>
</feature>
<evidence type="ECO:0000256" key="1">
    <source>
        <dbReference type="SAM" id="MobiDB-lite"/>
    </source>
</evidence>
<evidence type="ECO:0000313" key="3">
    <source>
        <dbReference type="Proteomes" id="UP001589920"/>
    </source>
</evidence>
<dbReference type="EMBL" id="JBHMQU010000047">
    <property type="protein sequence ID" value="MFC0812565.1"/>
    <property type="molecule type" value="Genomic_DNA"/>
</dbReference>
<protein>
    <submittedName>
        <fullName evidence="2">AAA family ATPase</fullName>
    </submittedName>
</protein>
<accession>A0ABV6T5N8</accession>
<name>A0ABV6T5N8_9RHOB</name>
<feature type="region of interest" description="Disordered" evidence="1">
    <location>
        <begin position="372"/>
        <end position="442"/>
    </location>
</feature>
<dbReference type="InterPro" id="IPR027417">
    <property type="entry name" value="P-loop_NTPase"/>
</dbReference>
<dbReference type="RefSeq" id="WP_394320329.1">
    <property type="nucleotide sequence ID" value="NZ_JBHMQU010000047.1"/>
</dbReference>
<keyword evidence="3" id="KW-1185">Reference proteome</keyword>